<dbReference type="SUPFAM" id="SSF49785">
    <property type="entry name" value="Galactose-binding domain-like"/>
    <property type="match status" value="1"/>
</dbReference>
<proteinExistence type="inferred from homology"/>
<dbReference type="PANTHER" id="PTHR13194:SF19">
    <property type="entry name" value="NAD(P)-BINDING ROSSMANN-FOLD SUPERFAMILY PROTEIN"/>
    <property type="match status" value="1"/>
</dbReference>
<keyword evidence="4" id="KW-1185">Reference proteome</keyword>
<evidence type="ECO:0000256" key="1">
    <source>
        <dbReference type="ARBA" id="ARBA00007884"/>
    </source>
</evidence>
<dbReference type="OrthoDB" id="442188at2"/>
<dbReference type="STRING" id="229203.SAMN05444338_103150"/>
<sequence length="176" mass="20207">MNYLMGIIILTVFMNRQIIFDFNKNANIQGWKIVDDAVMGGESSGTFKLSPDGHGVFEGSVSLENNGGFSMVRYPFDKIKVNKDNKIILKLRGDGKKYQLRIKDNSSNYYWYISAFATSGAWQEIEIPLKDMYPSFRGKKMDLPDFSQNHIEEIAFLIGNKKSEKFKLIIDKIELK</sequence>
<evidence type="ECO:0000259" key="2">
    <source>
        <dbReference type="Pfam" id="PF08547"/>
    </source>
</evidence>
<accession>A0A1H2UG04</accession>
<dbReference type="EMBL" id="FNMV01000003">
    <property type="protein sequence ID" value="SDW54454.1"/>
    <property type="molecule type" value="Genomic_DNA"/>
</dbReference>
<dbReference type="RefSeq" id="WP_091430104.1">
    <property type="nucleotide sequence ID" value="NZ_FNMV01000003.1"/>
</dbReference>
<dbReference type="Proteomes" id="UP000198569">
    <property type="component" value="Unassembled WGS sequence"/>
</dbReference>
<evidence type="ECO:0000313" key="4">
    <source>
        <dbReference type="Proteomes" id="UP000198569"/>
    </source>
</evidence>
<dbReference type="Pfam" id="PF08547">
    <property type="entry name" value="CIA30"/>
    <property type="match status" value="1"/>
</dbReference>
<evidence type="ECO:0000313" key="3">
    <source>
        <dbReference type="EMBL" id="SDW54454.1"/>
    </source>
</evidence>
<gene>
    <name evidence="3" type="ORF">SAMN05444338_103150</name>
</gene>
<organism evidence="3 4">
    <name type="scientific">Flavobacterium degerlachei</name>
    <dbReference type="NCBI Taxonomy" id="229203"/>
    <lineage>
        <taxon>Bacteria</taxon>
        <taxon>Pseudomonadati</taxon>
        <taxon>Bacteroidota</taxon>
        <taxon>Flavobacteriia</taxon>
        <taxon>Flavobacteriales</taxon>
        <taxon>Flavobacteriaceae</taxon>
        <taxon>Flavobacterium</taxon>
    </lineage>
</organism>
<dbReference type="InterPro" id="IPR039131">
    <property type="entry name" value="NDUFAF1"/>
</dbReference>
<dbReference type="InterPro" id="IPR008979">
    <property type="entry name" value="Galactose-bd-like_sf"/>
</dbReference>
<comment type="similarity">
    <text evidence="1">Belongs to the CIA30 family.</text>
</comment>
<dbReference type="PANTHER" id="PTHR13194">
    <property type="entry name" value="COMPLEX I INTERMEDIATE-ASSOCIATED PROTEIN 30"/>
    <property type="match status" value="1"/>
</dbReference>
<protein>
    <submittedName>
        <fullName evidence="3">Complex I intermediate-associated protein 30 (CIA30)</fullName>
    </submittedName>
</protein>
<dbReference type="InterPro" id="IPR013857">
    <property type="entry name" value="NADH-UbQ_OxRdtase-assoc_prot30"/>
</dbReference>
<feature type="domain" description="NADH:ubiquinone oxidoreductase intermediate-associated protein 30" evidence="2">
    <location>
        <begin position="20"/>
        <end position="170"/>
    </location>
</feature>
<dbReference type="Gene3D" id="2.60.120.430">
    <property type="entry name" value="Galactose-binding lectin"/>
    <property type="match status" value="1"/>
</dbReference>
<dbReference type="AlphaFoldDB" id="A0A1H2UG04"/>
<reference evidence="4" key="1">
    <citation type="submission" date="2016-10" db="EMBL/GenBank/DDBJ databases">
        <authorList>
            <person name="Varghese N."/>
            <person name="Submissions S."/>
        </authorList>
    </citation>
    <scope>NUCLEOTIDE SEQUENCE [LARGE SCALE GENOMIC DNA]</scope>
    <source>
        <strain evidence="4">DSM 15718</strain>
    </source>
</reference>
<name>A0A1H2UG04_9FLAO</name>